<comment type="similarity">
    <text evidence="2">Belongs to the cytochrome b562 family.</text>
</comment>
<feature type="binding site" description="axial binding residue" evidence="4">
    <location>
        <position position="29"/>
    </location>
    <ligand>
        <name>heme b</name>
        <dbReference type="ChEBI" id="CHEBI:60344"/>
    </ligand>
    <ligandPart>
        <name>Fe</name>
        <dbReference type="ChEBI" id="CHEBI:18248"/>
    </ligandPart>
</feature>
<evidence type="ECO:0000256" key="4">
    <source>
        <dbReference type="PIRSR" id="PIRSR000029-1"/>
    </source>
</evidence>
<dbReference type="InterPro" id="IPR010980">
    <property type="entry name" value="Cyt_c/b562"/>
</dbReference>
<keyword evidence="8" id="KW-1185">Reference proteome</keyword>
<dbReference type="RefSeq" id="WP_038023397.1">
    <property type="nucleotide sequence ID" value="NZ_JPKR02000003.1"/>
</dbReference>
<dbReference type="GO" id="GO:0009055">
    <property type="term" value="F:electron transfer activity"/>
    <property type="evidence" value="ECO:0007669"/>
    <property type="project" value="InterPro"/>
</dbReference>
<feature type="region of interest" description="Disordered" evidence="5">
    <location>
        <begin position="108"/>
        <end position="128"/>
    </location>
</feature>
<evidence type="ECO:0000256" key="3">
    <source>
        <dbReference type="ARBA" id="ARBA00022729"/>
    </source>
</evidence>
<keyword evidence="4" id="KW-0408">Iron</keyword>
<dbReference type="SUPFAM" id="SSF47175">
    <property type="entry name" value="Cytochromes"/>
    <property type="match status" value="1"/>
</dbReference>
<evidence type="ECO:0000256" key="2">
    <source>
        <dbReference type="ARBA" id="ARBA00005523"/>
    </source>
</evidence>
<comment type="cofactor">
    <cofactor evidence="4">
        <name>heme b</name>
        <dbReference type="ChEBI" id="CHEBI:60344"/>
    </cofactor>
    <text evidence="4">Binds 1 heme b (iron(II)-protoporphyrin IX) group per molecule.</text>
</comment>
<feature type="chain" id="PRO_5001918431" evidence="6">
    <location>
        <begin position="23"/>
        <end position="128"/>
    </location>
</feature>
<evidence type="ECO:0000256" key="5">
    <source>
        <dbReference type="SAM" id="MobiDB-lite"/>
    </source>
</evidence>
<dbReference type="STRING" id="642227.HA49_19980"/>
<keyword evidence="4" id="KW-0349">Heme</keyword>
<evidence type="ECO:0000313" key="8">
    <source>
        <dbReference type="Proteomes" id="UP000029577"/>
    </source>
</evidence>
<dbReference type="Proteomes" id="UP000029577">
    <property type="component" value="Unassembled WGS sequence"/>
</dbReference>
<evidence type="ECO:0000256" key="6">
    <source>
        <dbReference type="SAM" id="SignalP"/>
    </source>
</evidence>
<dbReference type="Pfam" id="PF07361">
    <property type="entry name" value="Cytochrom_B562"/>
    <property type="match status" value="1"/>
</dbReference>
<proteinExistence type="inferred from homology"/>
<comment type="function">
    <text evidence="1">Electron-transport protein of unknown function.</text>
</comment>
<feature type="signal peptide" evidence="6">
    <location>
        <begin position="1"/>
        <end position="22"/>
    </location>
</feature>
<keyword evidence="4" id="KW-0479">Metal-binding</keyword>
<gene>
    <name evidence="7" type="ORF">HA49_19980</name>
</gene>
<keyword evidence="3 6" id="KW-0732">Signal</keyword>
<name>A0A095T191_9GAMM</name>
<dbReference type="GO" id="GO:0022900">
    <property type="term" value="P:electron transport chain"/>
    <property type="evidence" value="ECO:0007669"/>
    <property type="project" value="InterPro"/>
</dbReference>
<dbReference type="AlphaFoldDB" id="A0A095T191"/>
<dbReference type="PIRSF" id="PIRSF000029">
    <property type="entry name" value="Cytochrome_b562"/>
    <property type="match status" value="1"/>
</dbReference>
<evidence type="ECO:0000313" key="7">
    <source>
        <dbReference type="EMBL" id="KGD70701.1"/>
    </source>
</evidence>
<feature type="binding site" description="axial binding residue" evidence="4">
    <location>
        <position position="124"/>
    </location>
    <ligand>
        <name>heme b</name>
        <dbReference type="ChEBI" id="CHEBI:60344"/>
    </ligand>
    <ligandPart>
        <name>Fe</name>
        <dbReference type="ChEBI" id="CHEBI:18248"/>
    </ligandPart>
</feature>
<dbReference type="NCBIfam" id="NF011632">
    <property type="entry name" value="PRK15058.1"/>
    <property type="match status" value="1"/>
</dbReference>
<feature type="region of interest" description="Disordered" evidence="5">
    <location>
        <begin position="48"/>
        <end position="67"/>
    </location>
</feature>
<evidence type="ECO:0000256" key="1">
    <source>
        <dbReference type="ARBA" id="ARBA00002028"/>
    </source>
</evidence>
<feature type="compositionally biased region" description="Basic and acidic residues" evidence="5">
    <location>
        <begin position="108"/>
        <end position="118"/>
    </location>
</feature>
<comment type="caution">
    <text evidence="7">The sequence shown here is derived from an EMBL/GenBank/DDBJ whole genome shotgun (WGS) entry which is preliminary data.</text>
</comment>
<accession>A0A095T191</accession>
<reference evidence="7" key="1">
    <citation type="submission" date="2014-12" db="EMBL/GenBank/DDBJ databases">
        <title>The draft genome of the Tatumella morbirosei type strain, LMG23360T isolated from pineapple rot.</title>
        <authorList>
            <person name="Smits T.H."/>
            <person name="Palmer M."/>
            <person name="Venter S.N."/>
            <person name="Duffy B."/>
            <person name="Steenkamp E.T."/>
            <person name="Chan W.Y."/>
            <person name="Coutinho T.A."/>
            <person name="Coetzee M.P."/>
            <person name="De Maayer P."/>
        </authorList>
    </citation>
    <scope>NUCLEOTIDE SEQUENCE [LARGE SCALE GENOMIC DNA]</scope>
    <source>
        <strain evidence="7">LMG 23360</strain>
    </source>
</reference>
<dbReference type="InterPro" id="IPR009155">
    <property type="entry name" value="Cyt_b562"/>
</dbReference>
<dbReference type="eggNOG" id="COG3783">
    <property type="taxonomic scope" value="Bacteria"/>
</dbReference>
<dbReference type="PROSITE" id="PS51257">
    <property type="entry name" value="PROKAR_LIPOPROTEIN"/>
    <property type="match status" value="1"/>
</dbReference>
<dbReference type="GO" id="GO:0042597">
    <property type="term" value="C:periplasmic space"/>
    <property type="evidence" value="ECO:0007669"/>
    <property type="project" value="InterPro"/>
</dbReference>
<dbReference type="GO" id="GO:0020037">
    <property type="term" value="F:heme binding"/>
    <property type="evidence" value="ECO:0007669"/>
    <property type="project" value="InterPro"/>
</dbReference>
<feature type="compositionally biased region" description="Basic and acidic residues" evidence="5">
    <location>
        <begin position="54"/>
        <end position="64"/>
    </location>
</feature>
<dbReference type="GO" id="GO:0005506">
    <property type="term" value="F:iron ion binding"/>
    <property type="evidence" value="ECO:0007669"/>
    <property type="project" value="InterPro"/>
</dbReference>
<sequence length="128" mass="13745">MHKSLKTALSAALLLSCATAYALPLEQDMDILGTELATVQSTGSAAEMQQALQKMHDAAEDAKKSTPYKLQGQAADSEGIKEYHAGLDQLIAQIAVVDKLAAANKLPEAKAEAKKLGDIRNQNHKKFR</sequence>
<dbReference type="Gene3D" id="1.20.120.10">
    <property type="entry name" value="Cytochrome c/b562"/>
    <property type="match status" value="1"/>
</dbReference>
<dbReference type="EMBL" id="JPKR02000003">
    <property type="protein sequence ID" value="KGD70701.1"/>
    <property type="molecule type" value="Genomic_DNA"/>
</dbReference>
<protein>
    <submittedName>
        <fullName evidence="7">Cytochrome B562</fullName>
    </submittedName>
</protein>
<dbReference type="OrthoDB" id="6539015at2"/>
<organism evidence="7 8">
    <name type="scientific">Tatumella morbirosei</name>
    <dbReference type="NCBI Taxonomy" id="642227"/>
    <lineage>
        <taxon>Bacteria</taxon>
        <taxon>Pseudomonadati</taxon>
        <taxon>Pseudomonadota</taxon>
        <taxon>Gammaproteobacteria</taxon>
        <taxon>Enterobacterales</taxon>
        <taxon>Erwiniaceae</taxon>
        <taxon>Tatumella</taxon>
    </lineage>
</organism>